<protein>
    <submittedName>
        <fullName evidence="2">Uncharacterized protein</fullName>
    </submittedName>
</protein>
<feature type="non-terminal residue" evidence="2">
    <location>
        <position position="1"/>
    </location>
</feature>
<accession>A0A5C5FSN1</accession>
<name>A0A5C5FSN1_9BASI</name>
<evidence type="ECO:0000256" key="1">
    <source>
        <dbReference type="SAM" id="MobiDB-lite"/>
    </source>
</evidence>
<comment type="caution">
    <text evidence="2">The sequence shown here is derived from an EMBL/GenBank/DDBJ whole genome shotgun (WGS) entry which is preliminary data.</text>
</comment>
<dbReference type="Proteomes" id="UP000311382">
    <property type="component" value="Unassembled WGS sequence"/>
</dbReference>
<evidence type="ECO:0000313" key="3">
    <source>
        <dbReference type="Proteomes" id="UP000311382"/>
    </source>
</evidence>
<sequence>PWSSPLGPMHHQPPSDQASAVRALLAAFSRRRRNHKCPSSPSSPTKQRGSPGFECALEHSSESTYTPLDSRDASAPPPPPPPYSEAVARASGPGLEEDDLVVLDEWEQPSTGKGVVQVETKQERKERDRLERTRFKLVADDARINDELVKMGFL</sequence>
<feature type="compositionally biased region" description="Acidic residues" evidence="1">
    <location>
        <begin position="95"/>
        <end position="107"/>
    </location>
</feature>
<feature type="region of interest" description="Disordered" evidence="1">
    <location>
        <begin position="28"/>
        <end position="128"/>
    </location>
</feature>
<gene>
    <name evidence="2" type="ORF">DMC30DRAFT_441758</name>
</gene>
<proteinExistence type="predicted"/>
<reference evidence="2 3" key="1">
    <citation type="submission" date="2019-03" db="EMBL/GenBank/DDBJ databases">
        <title>Rhodosporidium diobovatum UCD-FST 08-225 genome sequencing, assembly, and annotation.</title>
        <authorList>
            <person name="Fakankun I.U."/>
            <person name="Fristensky B."/>
            <person name="Levin D.B."/>
        </authorList>
    </citation>
    <scope>NUCLEOTIDE SEQUENCE [LARGE SCALE GENOMIC DNA]</scope>
    <source>
        <strain evidence="2 3">UCD-FST 08-225</strain>
    </source>
</reference>
<keyword evidence="3" id="KW-1185">Reference proteome</keyword>
<dbReference type="EMBL" id="SOZI01000085">
    <property type="protein sequence ID" value="TNY19790.1"/>
    <property type="molecule type" value="Genomic_DNA"/>
</dbReference>
<feature type="compositionally biased region" description="Polar residues" evidence="1">
    <location>
        <begin position="37"/>
        <end position="48"/>
    </location>
</feature>
<dbReference type="AlphaFoldDB" id="A0A5C5FSN1"/>
<organism evidence="2 3">
    <name type="scientific">Rhodotorula diobovata</name>
    <dbReference type="NCBI Taxonomy" id="5288"/>
    <lineage>
        <taxon>Eukaryota</taxon>
        <taxon>Fungi</taxon>
        <taxon>Dikarya</taxon>
        <taxon>Basidiomycota</taxon>
        <taxon>Pucciniomycotina</taxon>
        <taxon>Microbotryomycetes</taxon>
        <taxon>Sporidiobolales</taxon>
        <taxon>Sporidiobolaceae</taxon>
        <taxon>Rhodotorula</taxon>
    </lineage>
</organism>
<evidence type="ECO:0000313" key="2">
    <source>
        <dbReference type="EMBL" id="TNY19790.1"/>
    </source>
</evidence>